<proteinExistence type="predicted"/>
<dbReference type="Proteomes" id="UP001162501">
    <property type="component" value="Chromosome 22"/>
</dbReference>
<reference evidence="1" key="1">
    <citation type="submission" date="2023-05" db="EMBL/GenBank/DDBJ databases">
        <authorList>
            <consortium name="ELIXIR-Norway"/>
        </authorList>
    </citation>
    <scope>NUCLEOTIDE SEQUENCE</scope>
</reference>
<protein>
    <submittedName>
        <fullName evidence="1">Uncharacterized protein</fullName>
    </submittedName>
</protein>
<reference evidence="1" key="2">
    <citation type="submission" date="2025-03" db="EMBL/GenBank/DDBJ databases">
        <authorList>
            <consortium name="ELIXIR-Norway"/>
            <consortium name="Elixir Norway"/>
        </authorList>
    </citation>
    <scope>NUCLEOTIDE SEQUENCE</scope>
</reference>
<evidence type="ECO:0000313" key="1">
    <source>
        <dbReference type="EMBL" id="CAN0170126.1"/>
    </source>
</evidence>
<name>A0AC59Z250_RANTA</name>
<evidence type="ECO:0000313" key="2">
    <source>
        <dbReference type="Proteomes" id="UP001162501"/>
    </source>
</evidence>
<organism evidence="1 2">
    <name type="scientific">Rangifer tarandus platyrhynchus</name>
    <name type="common">Svalbard reindeer</name>
    <dbReference type="NCBI Taxonomy" id="3082113"/>
    <lineage>
        <taxon>Eukaryota</taxon>
        <taxon>Metazoa</taxon>
        <taxon>Chordata</taxon>
        <taxon>Craniata</taxon>
        <taxon>Vertebrata</taxon>
        <taxon>Euteleostomi</taxon>
        <taxon>Mammalia</taxon>
        <taxon>Eutheria</taxon>
        <taxon>Laurasiatheria</taxon>
        <taxon>Artiodactyla</taxon>
        <taxon>Ruminantia</taxon>
        <taxon>Pecora</taxon>
        <taxon>Cervidae</taxon>
        <taxon>Odocoileinae</taxon>
        <taxon>Rangifer</taxon>
    </lineage>
</organism>
<gene>
    <name evidence="1" type="ORF">MRATA1EN22A_LOCUS13100</name>
</gene>
<accession>A0AC59Z250</accession>
<sequence length="1008" mass="112911">MSALGRPGPRSARPSSLPRPFTPERRRRSRVCPAEGEGRAGGGGGGVVVPLQRGLLCPCAEMTHGVPSRHARAQRTDTHKERGKYTAPARCPQQLPGPPRPGPPRAAPTPQPRAPPTPHVAPQLGAGPLCKVQNSCPSRCTLSALSAQEAATPASHLTREAAQPPPALLPPAGGSVEQKMNATEFSEDVEEVLKNNTVKVETEAEDAALDCSVNSRSSEKHPLDGVFTALQDSSKRKPLGGEAPLDSVPSVKRRRLIPEALLAGMRNRENSSPCQGNGEPAGRGKNLGSVWPGEEDPSHDVSTPSYKKPLYGISHKIMEKKNPPAGDMLNTYELSEKVNPSNSPSPLRLLNETQKRDTGGPAAASDSDPNIYFLIQKMFYMLNTLSSNMSQLHSKVDLLSLEVSRIKKQVSPTEMVAKFQPPPEYQLTAAELKQIVDQSLSGGDLACRLLVQLFPELFSDVDFSRGCGACGFAAKRKLESLHLQLIRNYVEVYYPSVKDTAVWQAECLPQLNDFFSRFWAQREMEDSQPSGQVSGFFEAEPQVDAGHFLDSKEQEEALSLDRSSTIASDHVVDTQDLTEFLDEASSPGEFAVFLLHRLFPELFDHRKLGEQYSCYGDGSKQELDPQRLQIIRNYTEIYFPDMQEEEAWLQQCAQRINDELEGLGLDAGSEGEPPRDDCYDSSSLPDDISVVKVEDSFEGERPGRRSKKIWLVPIDFDKLEIPQPDFEVPGADCLLSKEQLRSIYESSLSIGNFASRLLVHLFPELFTHENLRKQYNCSGSLGKKQLDPSRIKLIRHYVQLLYPRAKNDRVWTLEFVGKLDERCRRRDTEQRRSYQQQRKVHVPGPECRDLASYAINPERFREEFEGPPLPPERSSKDFCKIPLDELVVPSPDFPVPSPYLLSDKEVREIVQQSLSVGNFAARLLVRLFPELFTAENLRLQYNHSGACNKKQLDPTRLRLIRHYVEAVYPVEKMEEVWHYECIPSIDERCRRPNRKKCDILKKAKKVEK</sequence>
<dbReference type="EMBL" id="OX596106">
    <property type="protein sequence ID" value="CAN0170126.1"/>
    <property type="molecule type" value="Genomic_DNA"/>
</dbReference>